<name>A0A0N4UJ39_DRAME</name>
<feature type="domain" description="RRM" evidence="7">
    <location>
        <begin position="105"/>
        <end position="187"/>
    </location>
</feature>
<evidence type="ECO:0000313" key="9">
    <source>
        <dbReference type="Proteomes" id="UP000038040"/>
    </source>
</evidence>
<evidence type="ECO:0000256" key="3">
    <source>
        <dbReference type="ARBA" id="ARBA00023242"/>
    </source>
</evidence>
<feature type="transmembrane region" description="Helical" evidence="6">
    <location>
        <begin position="22"/>
        <end position="40"/>
    </location>
</feature>
<dbReference type="SUPFAM" id="SSF54928">
    <property type="entry name" value="RNA-binding domain, RBD"/>
    <property type="match status" value="1"/>
</dbReference>
<sequence>MVTVVSVIDDEISDGEKSENKLFFVVSGFFFFLPAAFILLHRNYFFRWRNFTVNITLKRRSRSPSPVVENGQKSLAPSESLDSRLAMSTTTTSAASTVTSPAQVRTLFVSGLPMDAKPRELYLLFRAYPGYESSLLKITSKNGKTATPVGFVTFSSKLAADEARKALQGVRFDPDSTQTIRLELARSNTKVSKPKRITPPPPIMHNPTGLQAAAMFQNAAVAAAAQPNHFLASLSTSHAHDLANAATAACFEPNLSSIFPEHQLFTLSSLSQLTQPHVIFPSNSTVLPQVSTNPAAAAAAAAIFQPNAAILAQLTAAQLNAASQAAAASQAVAVATAPPGCSTLFVANLGSSVTEEELKQVFRSFPGFCRLRMYTKGGSSIAFVEYADIRQATQAMTSLQGFQISGSDRGGMRIEFAKNKMSDINGKSSFYLNIHRA</sequence>
<keyword evidence="6" id="KW-0472">Membrane</keyword>
<dbReference type="FunFam" id="3.30.70.330:FF:000037">
    <property type="entry name" value="RNA-binding protein with multiple splicing 2"/>
    <property type="match status" value="1"/>
</dbReference>
<feature type="region of interest" description="Disordered" evidence="5">
    <location>
        <begin position="62"/>
        <end position="83"/>
    </location>
</feature>
<keyword evidence="3" id="KW-0539">Nucleus</keyword>
<evidence type="ECO:0000256" key="5">
    <source>
        <dbReference type="SAM" id="MobiDB-lite"/>
    </source>
</evidence>
<keyword evidence="2 4" id="KW-0694">RNA-binding</keyword>
<dbReference type="Proteomes" id="UP000274756">
    <property type="component" value="Unassembled WGS sequence"/>
</dbReference>
<dbReference type="AlphaFoldDB" id="A0A0N4UJ39"/>
<gene>
    <name evidence="8" type="ORF">DME_LOCUS1920</name>
</gene>
<dbReference type="GO" id="GO:0005634">
    <property type="term" value="C:nucleus"/>
    <property type="evidence" value="ECO:0007669"/>
    <property type="project" value="UniProtKB-SubCell"/>
</dbReference>
<dbReference type="InterPro" id="IPR035979">
    <property type="entry name" value="RBD_domain_sf"/>
</dbReference>
<evidence type="ECO:0000256" key="4">
    <source>
        <dbReference type="PROSITE-ProRule" id="PRU00176"/>
    </source>
</evidence>
<dbReference type="OrthoDB" id="431169at2759"/>
<dbReference type="Proteomes" id="UP000038040">
    <property type="component" value="Unplaced"/>
</dbReference>
<evidence type="ECO:0000259" key="7">
    <source>
        <dbReference type="PROSITE" id="PS50102"/>
    </source>
</evidence>
<reference evidence="8 10" key="2">
    <citation type="submission" date="2018-11" db="EMBL/GenBank/DDBJ databases">
        <authorList>
            <consortium name="Pathogen Informatics"/>
        </authorList>
    </citation>
    <scope>NUCLEOTIDE SEQUENCE [LARGE SCALE GENOMIC DNA]</scope>
</reference>
<dbReference type="STRING" id="318479.A0A0N4UJ39"/>
<dbReference type="SMART" id="SM00360">
    <property type="entry name" value="RRM"/>
    <property type="match status" value="2"/>
</dbReference>
<dbReference type="CDD" id="cd12245">
    <property type="entry name" value="RRM_scw1_like"/>
    <property type="match status" value="1"/>
</dbReference>
<keyword evidence="10" id="KW-1185">Reference proteome</keyword>
<dbReference type="FunFam" id="3.30.70.330:FF:000029">
    <property type="entry name" value="U2 small nuclear ribonucleoprotein B"/>
    <property type="match status" value="1"/>
</dbReference>
<evidence type="ECO:0000256" key="2">
    <source>
        <dbReference type="ARBA" id="ARBA00022884"/>
    </source>
</evidence>
<evidence type="ECO:0000313" key="11">
    <source>
        <dbReference type="WBParaSite" id="DME_0000765301-mRNA-1"/>
    </source>
</evidence>
<dbReference type="InterPro" id="IPR012677">
    <property type="entry name" value="Nucleotide-bd_a/b_plait_sf"/>
</dbReference>
<dbReference type="InterPro" id="IPR000504">
    <property type="entry name" value="RRM_dom"/>
</dbReference>
<dbReference type="PANTHER" id="PTHR10501">
    <property type="entry name" value="U1 SMALL NUCLEAR RIBONUCLEOPROTEIN A/U2 SMALL NUCLEAR RIBONUCLEOPROTEIN B"/>
    <property type="match status" value="1"/>
</dbReference>
<accession>A0A0N4UJ39</accession>
<evidence type="ECO:0000256" key="6">
    <source>
        <dbReference type="SAM" id="Phobius"/>
    </source>
</evidence>
<dbReference type="Gene3D" id="3.30.70.330">
    <property type="match status" value="2"/>
</dbReference>
<evidence type="ECO:0000313" key="8">
    <source>
        <dbReference type="EMBL" id="VDN51947.1"/>
    </source>
</evidence>
<evidence type="ECO:0000256" key="1">
    <source>
        <dbReference type="ARBA" id="ARBA00004123"/>
    </source>
</evidence>
<comment type="subcellular location">
    <subcellularLocation>
        <location evidence="1">Nucleus</location>
    </subcellularLocation>
</comment>
<keyword evidence="6" id="KW-0812">Transmembrane</keyword>
<reference evidence="11" key="1">
    <citation type="submission" date="2017-02" db="UniProtKB">
        <authorList>
            <consortium name="WormBaseParasite"/>
        </authorList>
    </citation>
    <scope>IDENTIFICATION</scope>
</reference>
<protein>
    <submittedName>
        <fullName evidence="11">Protein couch potato</fullName>
    </submittedName>
</protein>
<dbReference type="WBParaSite" id="DME_0000765301-mRNA-1">
    <property type="protein sequence ID" value="DME_0000765301-mRNA-1"/>
    <property type="gene ID" value="DME_0000765301"/>
</dbReference>
<organism evidence="9 11">
    <name type="scientific">Dracunculus medinensis</name>
    <name type="common">Guinea worm</name>
    <dbReference type="NCBI Taxonomy" id="318479"/>
    <lineage>
        <taxon>Eukaryota</taxon>
        <taxon>Metazoa</taxon>
        <taxon>Ecdysozoa</taxon>
        <taxon>Nematoda</taxon>
        <taxon>Chromadorea</taxon>
        <taxon>Rhabditida</taxon>
        <taxon>Spirurina</taxon>
        <taxon>Dracunculoidea</taxon>
        <taxon>Dracunculidae</taxon>
        <taxon>Dracunculus</taxon>
    </lineage>
</organism>
<evidence type="ECO:0000313" key="10">
    <source>
        <dbReference type="Proteomes" id="UP000274756"/>
    </source>
</evidence>
<dbReference type="Pfam" id="PF00076">
    <property type="entry name" value="RRM_1"/>
    <property type="match status" value="2"/>
</dbReference>
<feature type="domain" description="RRM" evidence="7">
    <location>
        <begin position="342"/>
        <end position="419"/>
    </location>
</feature>
<dbReference type="GO" id="GO:0003723">
    <property type="term" value="F:RNA binding"/>
    <property type="evidence" value="ECO:0007669"/>
    <property type="project" value="UniProtKB-UniRule"/>
</dbReference>
<keyword evidence="6" id="KW-1133">Transmembrane helix</keyword>
<dbReference type="PROSITE" id="PS50102">
    <property type="entry name" value="RRM"/>
    <property type="match status" value="2"/>
</dbReference>
<dbReference type="EMBL" id="UYYG01000037">
    <property type="protein sequence ID" value="VDN51947.1"/>
    <property type="molecule type" value="Genomic_DNA"/>
</dbReference>
<proteinExistence type="predicted"/>